<comment type="similarity">
    <text evidence="2 9">Belongs to the cytochrome P450 family.</text>
</comment>
<keyword evidence="4 8" id="KW-0479">Metal-binding</keyword>
<keyword evidence="5 9" id="KW-0560">Oxidoreductase</keyword>
<dbReference type="Proteomes" id="UP000005204">
    <property type="component" value="Unassembled WGS sequence"/>
</dbReference>
<organism evidence="11 12">
    <name type="scientific">Bombyx mori</name>
    <name type="common">Silk moth</name>
    <dbReference type="NCBI Taxonomy" id="7091"/>
    <lineage>
        <taxon>Eukaryota</taxon>
        <taxon>Metazoa</taxon>
        <taxon>Ecdysozoa</taxon>
        <taxon>Arthropoda</taxon>
        <taxon>Hexapoda</taxon>
        <taxon>Insecta</taxon>
        <taxon>Pterygota</taxon>
        <taxon>Neoptera</taxon>
        <taxon>Endopterygota</taxon>
        <taxon>Lepidoptera</taxon>
        <taxon>Glossata</taxon>
        <taxon>Ditrysia</taxon>
        <taxon>Bombycoidea</taxon>
        <taxon>Bombycidae</taxon>
        <taxon>Bombycinae</taxon>
        <taxon>Bombyx</taxon>
    </lineage>
</organism>
<evidence type="ECO:0000256" key="2">
    <source>
        <dbReference type="ARBA" id="ARBA00010617"/>
    </source>
</evidence>
<dbReference type="GO" id="GO:0004497">
    <property type="term" value="F:monooxygenase activity"/>
    <property type="evidence" value="ECO:0007669"/>
    <property type="project" value="UniProtKB-KW"/>
</dbReference>
<dbReference type="InterPro" id="IPR017972">
    <property type="entry name" value="Cyt_P450_CS"/>
</dbReference>
<dbReference type="InterPro" id="IPR002401">
    <property type="entry name" value="Cyt_P450_E_grp-I"/>
</dbReference>
<evidence type="ECO:0000256" key="8">
    <source>
        <dbReference type="PIRSR" id="PIRSR602401-1"/>
    </source>
</evidence>
<proteinExistence type="inferred from homology"/>
<dbReference type="AlphaFoldDB" id="A0A8R2RB85"/>
<dbReference type="InterPro" id="IPR050196">
    <property type="entry name" value="Cytochrome_P450_Monoox"/>
</dbReference>
<keyword evidence="10" id="KW-0732">Signal</keyword>
<keyword evidence="7 9" id="KW-0503">Monooxygenase</keyword>
<evidence type="ECO:0008006" key="13">
    <source>
        <dbReference type="Google" id="ProtNLM"/>
    </source>
</evidence>
<dbReference type="GO" id="GO:0016705">
    <property type="term" value="F:oxidoreductase activity, acting on paired donors, with incorporation or reduction of molecular oxygen"/>
    <property type="evidence" value="ECO:0007669"/>
    <property type="project" value="InterPro"/>
</dbReference>
<evidence type="ECO:0000313" key="12">
    <source>
        <dbReference type="Proteomes" id="UP000005204"/>
    </source>
</evidence>
<dbReference type="GO" id="GO:0005506">
    <property type="term" value="F:iron ion binding"/>
    <property type="evidence" value="ECO:0007669"/>
    <property type="project" value="InterPro"/>
</dbReference>
<dbReference type="PROSITE" id="PS00086">
    <property type="entry name" value="CYTOCHROME_P450"/>
    <property type="match status" value="1"/>
</dbReference>
<evidence type="ECO:0000256" key="4">
    <source>
        <dbReference type="ARBA" id="ARBA00022723"/>
    </source>
</evidence>
<reference evidence="11" key="2">
    <citation type="submission" date="2022-06" db="UniProtKB">
        <authorList>
            <consortium name="EnsemblMetazoa"/>
        </authorList>
    </citation>
    <scope>IDENTIFICATION</scope>
    <source>
        <strain evidence="11">p50T (Dazao)</strain>
    </source>
</reference>
<dbReference type="EnsemblMetazoa" id="XM_038020720.1">
    <property type="protein sequence ID" value="XP_037876648.1"/>
    <property type="gene ID" value="LOC101744852"/>
</dbReference>
<dbReference type="GeneID" id="101744852"/>
<evidence type="ECO:0000313" key="11">
    <source>
        <dbReference type="EnsemblMetazoa" id="XP_037876648.1"/>
    </source>
</evidence>
<keyword evidence="12" id="KW-1185">Reference proteome</keyword>
<dbReference type="Gene3D" id="1.10.630.10">
    <property type="entry name" value="Cytochrome P450"/>
    <property type="match status" value="1"/>
</dbReference>
<dbReference type="RefSeq" id="XP_037876648.1">
    <property type="nucleotide sequence ID" value="XM_038020720.2"/>
</dbReference>
<comment type="cofactor">
    <cofactor evidence="1 8">
        <name>heme</name>
        <dbReference type="ChEBI" id="CHEBI:30413"/>
    </cofactor>
</comment>
<accession>A0A8R2RB85</accession>
<sequence>MLGIVLFLIILFVFLWKLTVEVKENSPPTFSGWIPIIGHLYKIIGGRERLSRTLFDLGEECERKGGVIGFYVGAQRHFVIVDPEDALTAANSSLSKHAIFKQAEPWLGNGLITSGGSTWKMHRKLMNPAFHLNVVLGYLDLFNNQARSLVENLEDEVDKEPFNVFQYLSQTSLKTICSTAFGINVDQDSEFCNKYIHACEKLIGIQTRKFQNIWLQSDLIYRLSGFKKKEDELIKYVHQLSNSIVQRKRMERKERHKEVKSATKMQSLIDLLLNLSGDQVFSQEDIREEIDTVIVAAFDTTSWSLTYALLVLGSMPEIQEKVAKEIEEVLGPTDRNLDKDDLQKLVYTEAMIKEVLRLYNVLPAVLRDITEKVQLKNYTMYPGDQCMILINNLNRHKAWGLDVEQFRPERWLGEAELPEHHSAYFATFGIGRRFCIGRIFAMYSMKTILVHILRRYSVKSDLAKLRLTSDYVTKPVSGHFITITRRINAVN</sequence>
<dbReference type="GO" id="GO:0020037">
    <property type="term" value="F:heme binding"/>
    <property type="evidence" value="ECO:0007669"/>
    <property type="project" value="InterPro"/>
</dbReference>
<dbReference type="InterPro" id="IPR036396">
    <property type="entry name" value="Cyt_P450_sf"/>
</dbReference>
<evidence type="ECO:0000256" key="3">
    <source>
        <dbReference type="ARBA" id="ARBA00022617"/>
    </source>
</evidence>
<evidence type="ECO:0000256" key="1">
    <source>
        <dbReference type="ARBA" id="ARBA00001971"/>
    </source>
</evidence>
<dbReference type="InterPro" id="IPR001128">
    <property type="entry name" value="Cyt_P450"/>
</dbReference>
<evidence type="ECO:0000256" key="10">
    <source>
        <dbReference type="SAM" id="SignalP"/>
    </source>
</evidence>
<evidence type="ECO:0000256" key="7">
    <source>
        <dbReference type="ARBA" id="ARBA00023033"/>
    </source>
</evidence>
<dbReference type="SUPFAM" id="SSF48264">
    <property type="entry name" value="Cytochrome P450"/>
    <property type="match status" value="1"/>
</dbReference>
<protein>
    <recommendedName>
        <fullName evidence="13">Cytochrome P450</fullName>
    </recommendedName>
</protein>
<feature type="signal peptide" evidence="10">
    <location>
        <begin position="1"/>
        <end position="21"/>
    </location>
</feature>
<evidence type="ECO:0000256" key="5">
    <source>
        <dbReference type="ARBA" id="ARBA00023002"/>
    </source>
</evidence>
<feature type="binding site" description="axial binding residue" evidence="8">
    <location>
        <position position="435"/>
    </location>
    <ligand>
        <name>heme</name>
        <dbReference type="ChEBI" id="CHEBI:30413"/>
    </ligand>
    <ligandPart>
        <name>Fe</name>
        <dbReference type="ChEBI" id="CHEBI:18248"/>
    </ligandPart>
</feature>
<keyword evidence="6 8" id="KW-0408">Iron</keyword>
<keyword evidence="3 8" id="KW-0349">Heme</keyword>
<reference evidence="12" key="1">
    <citation type="journal article" date="2008" name="Insect Biochem. Mol. Biol.">
        <title>The genome of a lepidopteran model insect, the silkworm Bombyx mori.</title>
        <authorList>
            <consortium name="International Silkworm Genome Consortium"/>
        </authorList>
    </citation>
    <scope>NUCLEOTIDE SEQUENCE [LARGE SCALE GENOMIC DNA]</scope>
    <source>
        <strain evidence="12">p50T</strain>
    </source>
</reference>
<name>A0A8R2RB85_BOMMO</name>
<dbReference type="PRINTS" id="PR00463">
    <property type="entry name" value="EP450I"/>
</dbReference>
<dbReference type="PRINTS" id="PR00385">
    <property type="entry name" value="P450"/>
</dbReference>
<feature type="chain" id="PRO_5035714557" description="Cytochrome P450" evidence="10">
    <location>
        <begin position="22"/>
        <end position="491"/>
    </location>
</feature>
<evidence type="ECO:0000256" key="6">
    <source>
        <dbReference type="ARBA" id="ARBA00023004"/>
    </source>
</evidence>
<dbReference type="PANTHER" id="PTHR24291:SF161">
    <property type="entry name" value="CYTOCHROME P450 315A1, MITOCHONDRIAL"/>
    <property type="match status" value="1"/>
</dbReference>
<evidence type="ECO:0000256" key="9">
    <source>
        <dbReference type="RuleBase" id="RU000461"/>
    </source>
</evidence>
<dbReference type="PANTHER" id="PTHR24291">
    <property type="entry name" value="CYTOCHROME P450 FAMILY 4"/>
    <property type="match status" value="1"/>
</dbReference>
<dbReference type="Pfam" id="PF00067">
    <property type="entry name" value="p450"/>
    <property type="match status" value="1"/>
</dbReference>
<dbReference type="KEGG" id="bmor:101744852"/>